<dbReference type="RefSeq" id="WP_199038367.1">
    <property type="nucleotide sequence ID" value="NZ_JAELXS010000006.1"/>
</dbReference>
<proteinExistence type="predicted"/>
<organism evidence="2 3">
    <name type="scientific">Sphingomonas mollis</name>
    <dbReference type="NCBI Taxonomy" id="2795726"/>
    <lineage>
        <taxon>Bacteria</taxon>
        <taxon>Pseudomonadati</taxon>
        <taxon>Pseudomonadota</taxon>
        <taxon>Alphaproteobacteria</taxon>
        <taxon>Sphingomonadales</taxon>
        <taxon>Sphingomonadaceae</taxon>
        <taxon>Sphingomonas</taxon>
    </lineage>
</organism>
<dbReference type="Gene3D" id="2.160.20.120">
    <property type="match status" value="1"/>
</dbReference>
<evidence type="ECO:0000313" key="2">
    <source>
        <dbReference type="EMBL" id="MBJ6122597.1"/>
    </source>
</evidence>
<reference evidence="3" key="1">
    <citation type="submission" date="2020-12" db="EMBL/GenBank/DDBJ databases">
        <title>Hymenobacter sp.</title>
        <authorList>
            <person name="Kim M.K."/>
        </authorList>
    </citation>
    <scope>NUCLEOTIDE SEQUENCE [LARGE SCALE GENOMIC DNA]</scope>
    <source>
        <strain evidence="3">BT553</strain>
    </source>
</reference>
<evidence type="ECO:0000313" key="3">
    <source>
        <dbReference type="Proteomes" id="UP000640426"/>
    </source>
</evidence>
<evidence type="ECO:0000259" key="1">
    <source>
        <dbReference type="Pfam" id="PF10988"/>
    </source>
</evidence>
<dbReference type="Pfam" id="PF10988">
    <property type="entry name" value="DUF2807"/>
    <property type="match status" value="1"/>
</dbReference>
<sequence>MRAILLFALIANPALGAERTVGIGSFDRLRVDGPIEVRVTTGASPAARITGGRDAIEAIDVRLDGRTLVIRPATTAAWGERPRGATDREPLTVSLGTPSLAAISSVAGARITATAAKGDRIDLSVIGAGAVAVDQATGTDLNATIVGAGTITVAGRTTRARLVANGPATLDAARLEAGDLIVLLDGTGSIAGHARYTAQVSNTGVGSVTVTGNGKCTVRRGSNGPVTCGTGR</sequence>
<dbReference type="EMBL" id="JAELXS010000006">
    <property type="protein sequence ID" value="MBJ6122597.1"/>
    <property type="molecule type" value="Genomic_DNA"/>
</dbReference>
<gene>
    <name evidence="2" type="ORF">JAO74_12425</name>
</gene>
<comment type="caution">
    <text evidence="2">The sequence shown here is derived from an EMBL/GenBank/DDBJ whole genome shotgun (WGS) entry which is preliminary data.</text>
</comment>
<feature type="domain" description="Putative auto-transporter adhesin head GIN" evidence="1">
    <location>
        <begin position="26"/>
        <end position="213"/>
    </location>
</feature>
<dbReference type="InterPro" id="IPR021255">
    <property type="entry name" value="DUF2807"/>
</dbReference>
<dbReference type="Proteomes" id="UP000640426">
    <property type="component" value="Unassembled WGS sequence"/>
</dbReference>
<protein>
    <submittedName>
        <fullName evidence="2">DUF2807 domain-containing protein</fullName>
    </submittedName>
</protein>
<accession>A0ABS0XRD6</accession>
<name>A0ABS0XRD6_9SPHN</name>
<keyword evidence="3" id="KW-1185">Reference proteome</keyword>